<feature type="compositionally biased region" description="Polar residues" evidence="1">
    <location>
        <begin position="81"/>
        <end position="93"/>
    </location>
</feature>
<sequence>MSLNAEKIHKQLYRERSSSSVIRSEVEQIRMDKWNWGVPVSPNEVNEDLNNGQSIIQNINTKDSEQKKEQKEDDDQGDESIFSTKSPLKPSQL</sequence>
<organism evidence="2 3">
    <name type="scientific">Streblomastix strix</name>
    <dbReference type="NCBI Taxonomy" id="222440"/>
    <lineage>
        <taxon>Eukaryota</taxon>
        <taxon>Metamonada</taxon>
        <taxon>Preaxostyla</taxon>
        <taxon>Oxymonadida</taxon>
        <taxon>Streblomastigidae</taxon>
        <taxon>Streblomastix</taxon>
    </lineage>
</organism>
<dbReference type="AlphaFoldDB" id="A0A5J4U1Q2"/>
<feature type="compositionally biased region" description="Basic and acidic residues" evidence="1">
    <location>
        <begin position="62"/>
        <end position="71"/>
    </location>
</feature>
<evidence type="ECO:0000313" key="2">
    <source>
        <dbReference type="EMBL" id="KAA6364288.1"/>
    </source>
</evidence>
<dbReference type="EMBL" id="SNRW01021856">
    <property type="protein sequence ID" value="KAA6364288.1"/>
    <property type="molecule type" value="Genomic_DNA"/>
</dbReference>
<feature type="compositionally biased region" description="Polar residues" evidence="1">
    <location>
        <begin position="48"/>
        <end position="61"/>
    </location>
</feature>
<reference evidence="2 3" key="1">
    <citation type="submission" date="2019-03" db="EMBL/GenBank/DDBJ databases">
        <title>Single cell metagenomics reveals metabolic interactions within the superorganism composed of flagellate Streblomastix strix and complex community of Bacteroidetes bacteria on its surface.</title>
        <authorList>
            <person name="Treitli S.C."/>
            <person name="Kolisko M."/>
            <person name="Husnik F."/>
            <person name="Keeling P."/>
            <person name="Hampl V."/>
        </authorList>
    </citation>
    <scope>NUCLEOTIDE SEQUENCE [LARGE SCALE GENOMIC DNA]</scope>
    <source>
        <strain evidence="2">ST1C</strain>
    </source>
</reference>
<feature type="region of interest" description="Disordered" evidence="1">
    <location>
        <begin position="37"/>
        <end position="93"/>
    </location>
</feature>
<gene>
    <name evidence="2" type="ORF">EZS28_040186</name>
</gene>
<name>A0A5J4U1Q2_9EUKA</name>
<protein>
    <submittedName>
        <fullName evidence="2">Uncharacterized protein</fullName>
    </submittedName>
</protein>
<comment type="caution">
    <text evidence="2">The sequence shown here is derived from an EMBL/GenBank/DDBJ whole genome shotgun (WGS) entry which is preliminary data.</text>
</comment>
<accession>A0A5J4U1Q2</accession>
<evidence type="ECO:0000313" key="3">
    <source>
        <dbReference type="Proteomes" id="UP000324800"/>
    </source>
</evidence>
<dbReference type="Proteomes" id="UP000324800">
    <property type="component" value="Unassembled WGS sequence"/>
</dbReference>
<evidence type="ECO:0000256" key="1">
    <source>
        <dbReference type="SAM" id="MobiDB-lite"/>
    </source>
</evidence>
<proteinExistence type="predicted"/>